<evidence type="ECO:0000256" key="7">
    <source>
        <dbReference type="ARBA" id="ARBA00048478"/>
    </source>
</evidence>
<name>A0A6N2TQ32_9ACTO</name>
<evidence type="ECO:0000256" key="5">
    <source>
        <dbReference type="ARBA" id="ARBA00022840"/>
    </source>
</evidence>
<dbReference type="InterPro" id="IPR027417">
    <property type="entry name" value="P-loop_NTPase"/>
</dbReference>
<comment type="similarity">
    <text evidence="1 8">Belongs to the cytidylate kinase family. Type 1 subfamily.</text>
</comment>
<dbReference type="InterPro" id="IPR011994">
    <property type="entry name" value="Cytidylate_kinase_dom"/>
</dbReference>
<dbReference type="AlphaFoldDB" id="A0A6N2TQ32"/>
<evidence type="ECO:0000256" key="1">
    <source>
        <dbReference type="ARBA" id="ARBA00009427"/>
    </source>
</evidence>
<accession>A0A6N2TQ32</accession>
<keyword evidence="4 8" id="KW-0418">Kinase</keyword>
<dbReference type="InterPro" id="IPR003136">
    <property type="entry name" value="Cytidylate_kin"/>
</dbReference>
<dbReference type="GO" id="GO:0006220">
    <property type="term" value="P:pyrimidine nucleotide metabolic process"/>
    <property type="evidence" value="ECO:0007669"/>
    <property type="project" value="UniProtKB-UniRule"/>
</dbReference>
<dbReference type="GO" id="GO:0005524">
    <property type="term" value="F:ATP binding"/>
    <property type="evidence" value="ECO:0007669"/>
    <property type="project" value="UniProtKB-UniRule"/>
</dbReference>
<dbReference type="SUPFAM" id="SSF52540">
    <property type="entry name" value="P-loop containing nucleoside triphosphate hydrolases"/>
    <property type="match status" value="1"/>
</dbReference>
<evidence type="ECO:0000256" key="8">
    <source>
        <dbReference type="HAMAP-Rule" id="MF_00238"/>
    </source>
</evidence>
<keyword evidence="8" id="KW-0963">Cytoplasm</keyword>
<dbReference type="HAMAP" id="MF_00238">
    <property type="entry name" value="Cytidyl_kinase_type1"/>
    <property type="match status" value="1"/>
</dbReference>
<dbReference type="EMBL" id="CACRSM010000002">
    <property type="protein sequence ID" value="VYT05596.1"/>
    <property type="molecule type" value="Genomic_DNA"/>
</dbReference>
<protein>
    <recommendedName>
        <fullName evidence="8">Cytidylate kinase</fullName>
        <shortName evidence="8">CK</shortName>
        <ecNumber evidence="8">2.7.4.25</ecNumber>
    </recommendedName>
    <alternativeName>
        <fullName evidence="8">Cytidine monophosphate kinase</fullName>
        <shortName evidence="8">CMP kinase</shortName>
    </alternativeName>
</protein>
<evidence type="ECO:0000256" key="3">
    <source>
        <dbReference type="ARBA" id="ARBA00022741"/>
    </source>
</evidence>
<gene>
    <name evidence="8 10" type="primary">cmk</name>
    <name evidence="10" type="ORF">AOLFYP35_01390</name>
</gene>
<comment type="catalytic activity">
    <reaction evidence="7 8">
        <text>CMP + ATP = CDP + ADP</text>
        <dbReference type="Rhea" id="RHEA:11600"/>
        <dbReference type="ChEBI" id="CHEBI:30616"/>
        <dbReference type="ChEBI" id="CHEBI:58069"/>
        <dbReference type="ChEBI" id="CHEBI:60377"/>
        <dbReference type="ChEBI" id="CHEBI:456216"/>
        <dbReference type="EC" id="2.7.4.25"/>
    </reaction>
</comment>
<dbReference type="GO" id="GO:0036431">
    <property type="term" value="F:dCMP kinase activity"/>
    <property type="evidence" value="ECO:0007669"/>
    <property type="project" value="InterPro"/>
</dbReference>
<sequence>MSDALSPHGLTIAIDGPAGSGKSTIAKLLARRLGIGYLDTGAMYRSLTLIALESGVDLDDHDAVAALLPSLDLHADSNPDDPHFYVGNREVTSLIRSSIVSEAVAKISTNLLVRAWMVEHQRQRMAEACANGSGMVAEGRDITTVVYPEADLRVLLVASPLARMKRRAKELFGDDSPESLEKVRSQIVDRDAADSTVSEFTNPGPGIELIDTSDLDIEGVLEAVISLLPAGMSGQHN</sequence>
<dbReference type="Gene3D" id="3.40.50.300">
    <property type="entry name" value="P-loop containing nucleotide triphosphate hydrolases"/>
    <property type="match status" value="1"/>
</dbReference>
<evidence type="ECO:0000256" key="4">
    <source>
        <dbReference type="ARBA" id="ARBA00022777"/>
    </source>
</evidence>
<evidence type="ECO:0000313" key="10">
    <source>
        <dbReference type="EMBL" id="VYT05596.1"/>
    </source>
</evidence>
<reference evidence="10" key="1">
    <citation type="submission" date="2019-11" db="EMBL/GenBank/DDBJ databases">
        <authorList>
            <person name="Feng L."/>
        </authorList>
    </citation>
    <scope>NUCLEOTIDE SEQUENCE</scope>
    <source>
        <strain evidence="10">AodontolyticusLFYP35</strain>
    </source>
</reference>
<comment type="subcellular location">
    <subcellularLocation>
        <location evidence="8">Cytoplasm</location>
    </subcellularLocation>
</comment>
<dbReference type="EC" id="2.7.4.25" evidence="8"/>
<keyword evidence="2 8" id="KW-0808">Transferase</keyword>
<evidence type="ECO:0000256" key="6">
    <source>
        <dbReference type="ARBA" id="ARBA00047615"/>
    </source>
</evidence>
<dbReference type="CDD" id="cd02020">
    <property type="entry name" value="CMPK"/>
    <property type="match status" value="1"/>
</dbReference>
<comment type="catalytic activity">
    <reaction evidence="6 8">
        <text>dCMP + ATP = dCDP + ADP</text>
        <dbReference type="Rhea" id="RHEA:25094"/>
        <dbReference type="ChEBI" id="CHEBI:30616"/>
        <dbReference type="ChEBI" id="CHEBI:57566"/>
        <dbReference type="ChEBI" id="CHEBI:58593"/>
        <dbReference type="ChEBI" id="CHEBI:456216"/>
        <dbReference type="EC" id="2.7.4.25"/>
    </reaction>
</comment>
<dbReference type="GO" id="GO:0005737">
    <property type="term" value="C:cytoplasm"/>
    <property type="evidence" value="ECO:0007669"/>
    <property type="project" value="UniProtKB-SubCell"/>
</dbReference>
<evidence type="ECO:0000259" key="9">
    <source>
        <dbReference type="Pfam" id="PF02224"/>
    </source>
</evidence>
<proteinExistence type="inferred from homology"/>
<feature type="domain" description="Cytidylate kinase" evidence="9">
    <location>
        <begin position="12"/>
        <end position="227"/>
    </location>
</feature>
<evidence type="ECO:0000256" key="2">
    <source>
        <dbReference type="ARBA" id="ARBA00022679"/>
    </source>
</evidence>
<dbReference type="NCBIfam" id="TIGR00017">
    <property type="entry name" value="cmk"/>
    <property type="match status" value="1"/>
</dbReference>
<dbReference type="Pfam" id="PF02224">
    <property type="entry name" value="Cytidylate_kin"/>
    <property type="match status" value="1"/>
</dbReference>
<organism evidence="10">
    <name type="scientific">Schaalia odontolytica</name>
    <dbReference type="NCBI Taxonomy" id="1660"/>
    <lineage>
        <taxon>Bacteria</taxon>
        <taxon>Bacillati</taxon>
        <taxon>Actinomycetota</taxon>
        <taxon>Actinomycetes</taxon>
        <taxon>Actinomycetales</taxon>
        <taxon>Actinomycetaceae</taxon>
        <taxon>Schaalia</taxon>
    </lineage>
</organism>
<keyword evidence="3 8" id="KW-0547">Nucleotide-binding</keyword>
<keyword evidence="5 8" id="KW-0067">ATP-binding</keyword>
<feature type="binding site" evidence="8">
    <location>
        <begin position="16"/>
        <end position="24"/>
    </location>
    <ligand>
        <name>ATP</name>
        <dbReference type="ChEBI" id="CHEBI:30616"/>
    </ligand>
</feature>